<dbReference type="InterPro" id="IPR005467">
    <property type="entry name" value="His_kinase_dom"/>
</dbReference>
<reference evidence="10" key="1">
    <citation type="journal article" date="2020" name="mSystems">
        <title>Genome- and Community-Level Interaction Insights into Carbon Utilization and Element Cycling Functions of Hydrothermarchaeota in Hydrothermal Sediment.</title>
        <authorList>
            <person name="Zhou Z."/>
            <person name="Liu Y."/>
            <person name="Xu W."/>
            <person name="Pan J."/>
            <person name="Luo Z.H."/>
            <person name="Li M."/>
        </authorList>
    </citation>
    <scope>NUCLEOTIDE SEQUENCE [LARGE SCALE GENOMIC DNA]</scope>
    <source>
        <strain evidence="10">SpSt-349</strain>
    </source>
</reference>
<dbReference type="PROSITE" id="PS50110">
    <property type="entry name" value="RESPONSE_REGULATORY"/>
    <property type="match status" value="1"/>
</dbReference>
<feature type="domain" description="Histidine kinase" evidence="8">
    <location>
        <begin position="204"/>
        <end position="418"/>
    </location>
</feature>
<evidence type="ECO:0000256" key="6">
    <source>
        <dbReference type="PROSITE-ProRule" id="PRU00169"/>
    </source>
</evidence>
<dbReference type="SMART" id="SM00388">
    <property type="entry name" value="HisKA"/>
    <property type="match status" value="1"/>
</dbReference>
<evidence type="ECO:0000256" key="7">
    <source>
        <dbReference type="SAM" id="Coils"/>
    </source>
</evidence>
<dbReference type="FunFam" id="3.30.565.10:FF:000006">
    <property type="entry name" value="Sensor histidine kinase WalK"/>
    <property type="match status" value="1"/>
</dbReference>
<dbReference type="GO" id="GO:0000156">
    <property type="term" value="F:phosphorelay response regulator activity"/>
    <property type="evidence" value="ECO:0007669"/>
    <property type="project" value="TreeGrafter"/>
</dbReference>
<dbReference type="Pfam" id="PF02518">
    <property type="entry name" value="HATPase_c"/>
    <property type="match status" value="1"/>
</dbReference>
<comment type="catalytic activity">
    <reaction evidence="1">
        <text>ATP + protein L-histidine = ADP + protein N-phospho-L-histidine.</text>
        <dbReference type="EC" id="2.7.13.3"/>
    </reaction>
</comment>
<dbReference type="EMBL" id="DSOV01000009">
    <property type="protein sequence ID" value="HEN41322.1"/>
    <property type="molecule type" value="Genomic_DNA"/>
</dbReference>
<keyword evidence="7" id="KW-0175">Coiled coil</keyword>
<evidence type="ECO:0000256" key="3">
    <source>
        <dbReference type="ARBA" id="ARBA00022553"/>
    </source>
</evidence>
<dbReference type="SUPFAM" id="SSF47384">
    <property type="entry name" value="Homodimeric domain of signal transducing histidine kinase"/>
    <property type="match status" value="1"/>
</dbReference>
<evidence type="ECO:0000313" key="10">
    <source>
        <dbReference type="EMBL" id="HEN41322.1"/>
    </source>
</evidence>
<accession>A0A831XDE2</accession>
<dbReference type="InterPro" id="IPR003594">
    <property type="entry name" value="HATPase_dom"/>
</dbReference>
<evidence type="ECO:0000256" key="1">
    <source>
        <dbReference type="ARBA" id="ARBA00000085"/>
    </source>
</evidence>
<dbReference type="Gene3D" id="3.30.565.10">
    <property type="entry name" value="Histidine kinase-like ATPase, C-terminal domain"/>
    <property type="match status" value="1"/>
</dbReference>
<dbReference type="EC" id="2.7.13.3" evidence="2"/>
<proteinExistence type="predicted"/>
<protein>
    <recommendedName>
        <fullName evidence="2">histidine kinase</fullName>
        <ecNumber evidence="2">2.7.13.3</ecNumber>
    </recommendedName>
</protein>
<evidence type="ECO:0000256" key="2">
    <source>
        <dbReference type="ARBA" id="ARBA00012438"/>
    </source>
</evidence>
<dbReference type="InterPro" id="IPR001789">
    <property type="entry name" value="Sig_transdc_resp-reg_receiver"/>
</dbReference>
<evidence type="ECO:0000259" key="8">
    <source>
        <dbReference type="PROSITE" id="PS50109"/>
    </source>
</evidence>
<dbReference type="Pfam" id="PF00072">
    <property type="entry name" value="Response_reg"/>
    <property type="match status" value="1"/>
</dbReference>
<evidence type="ECO:0000256" key="5">
    <source>
        <dbReference type="ARBA" id="ARBA00022777"/>
    </source>
</evidence>
<dbReference type="Pfam" id="PF00512">
    <property type="entry name" value="HisKA"/>
    <property type="match status" value="1"/>
</dbReference>
<feature type="modified residue" description="4-aspartylphosphate" evidence="6">
    <location>
        <position position="82"/>
    </location>
</feature>
<dbReference type="PRINTS" id="PR00344">
    <property type="entry name" value="BCTRLSENSOR"/>
</dbReference>
<dbReference type="Gene3D" id="3.40.50.2300">
    <property type="match status" value="1"/>
</dbReference>
<dbReference type="SUPFAM" id="SSF52172">
    <property type="entry name" value="CheY-like"/>
    <property type="match status" value="1"/>
</dbReference>
<feature type="domain" description="Response regulatory" evidence="9">
    <location>
        <begin position="33"/>
        <end position="147"/>
    </location>
</feature>
<dbReference type="CDD" id="cd00082">
    <property type="entry name" value="HisKA"/>
    <property type="match status" value="1"/>
</dbReference>
<keyword evidence="4" id="KW-0808">Transferase</keyword>
<dbReference type="GO" id="GO:0000155">
    <property type="term" value="F:phosphorelay sensor kinase activity"/>
    <property type="evidence" value="ECO:0007669"/>
    <property type="project" value="InterPro"/>
</dbReference>
<dbReference type="InterPro" id="IPR050351">
    <property type="entry name" value="BphY/WalK/GraS-like"/>
</dbReference>
<dbReference type="PANTHER" id="PTHR42878:SF15">
    <property type="entry name" value="BACTERIOPHYTOCHROME"/>
    <property type="match status" value="1"/>
</dbReference>
<dbReference type="InterPro" id="IPR036097">
    <property type="entry name" value="HisK_dim/P_sf"/>
</dbReference>
<dbReference type="SMART" id="SM00387">
    <property type="entry name" value="HATPase_c"/>
    <property type="match status" value="1"/>
</dbReference>
<organism evidence="10">
    <name type="scientific">Geobacter metallireducens</name>
    <dbReference type="NCBI Taxonomy" id="28232"/>
    <lineage>
        <taxon>Bacteria</taxon>
        <taxon>Pseudomonadati</taxon>
        <taxon>Thermodesulfobacteriota</taxon>
        <taxon>Desulfuromonadia</taxon>
        <taxon>Geobacterales</taxon>
        <taxon>Geobacteraceae</taxon>
        <taxon>Geobacter</taxon>
    </lineage>
</organism>
<dbReference type="AlphaFoldDB" id="A0A831XDE2"/>
<name>A0A831XDE2_GEOME</name>
<evidence type="ECO:0000256" key="4">
    <source>
        <dbReference type="ARBA" id="ARBA00022679"/>
    </source>
</evidence>
<feature type="coiled-coil region" evidence="7">
    <location>
        <begin position="152"/>
        <end position="186"/>
    </location>
</feature>
<dbReference type="CDD" id="cd00156">
    <property type="entry name" value="REC"/>
    <property type="match status" value="1"/>
</dbReference>
<dbReference type="Gene3D" id="1.10.287.130">
    <property type="match status" value="1"/>
</dbReference>
<gene>
    <name evidence="10" type="ORF">ENQ87_02940</name>
</gene>
<sequence>MWTVTPAWIGSVAGRRGGTIEGGVVSEEIRSVRVLYMEDDAGLARLLQRRLQRQGYSVDIAGNGDDGLVKLEQNNYDVVLVDYSMPSCDGIDVLRFIAERKTSPPVIMITGKGNEKVAVEALQLGASDYIVKDVEMGYLEFLPIVIEQVLQKQQLLREREEMLKTIQESEERYRKLTVHLEQIIRERTAELEASNRELESFCYSVSHDLHAPLRAISGYSKVLLEDCRDRLDDADRESLARIGTAAVRMGELIDSLLDLSRVATCELQREPVDLSAIAREAAQELRERDPGHAAAIRIADGIRADGDPRLLRVLIVNLMENAWKFSRNIHSPIIEFGTSIMDGETVYHVRDNGVGFDMAHAGKLFGMFQRLHPCDEFTGTGIGLATVQRIVQRHKGRIWARGEVGRGATFYFTLRTGANPYLDHSPRDLRSIGER</sequence>
<dbReference type="InterPro" id="IPR011006">
    <property type="entry name" value="CheY-like_superfamily"/>
</dbReference>
<dbReference type="InterPro" id="IPR003661">
    <property type="entry name" value="HisK_dim/P_dom"/>
</dbReference>
<dbReference type="SMART" id="SM00448">
    <property type="entry name" value="REC"/>
    <property type="match status" value="1"/>
</dbReference>
<evidence type="ECO:0000259" key="9">
    <source>
        <dbReference type="PROSITE" id="PS50110"/>
    </source>
</evidence>
<dbReference type="InterPro" id="IPR004358">
    <property type="entry name" value="Sig_transdc_His_kin-like_C"/>
</dbReference>
<dbReference type="GO" id="GO:0030295">
    <property type="term" value="F:protein kinase activator activity"/>
    <property type="evidence" value="ECO:0007669"/>
    <property type="project" value="TreeGrafter"/>
</dbReference>
<dbReference type="PANTHER" id="PTHR42878">
    <property type="entry name" value="TWO-COMPONENT HISTIDINE KINASE"/>
    <property type="match status" value="1"/>
</dbReference>
<dbReference type="PROSITE" id="PS50109">
    <property type="entry name" value="HIS_KIN"/>
    <property type="match status" value="1"/>
</dbReference>
<keyword evidence="3 6" id="KW-0597">Phosphoprotein</keyword>
<dbReference type="InterPro" id="IPR036890">
    <property type="entry name" value="HATPase_C_sf"/>
</dbReference>
<dbReference type="SUPFAM" id="SSF55874">
    <property type="entry name" value="ATPase domain of HSP90 chaperone/DNA topoisomerase II/histidine kinase"/>
    <property type="match status" value="1"/>
</dbReference>
<keyword evidence="5" id="KW-0418">Kinase</keyword>
<dbReference type="FunFam" id="1.10.287.130:FF:000070">
    <property type="entry name" value="Histidine kinase sensor protein"/>
    <property type="match status" value="1"/>
</dbReference>
<dbReference type="GO" id="GO:0007234">
    <property type="term" value="P:osmosensory signaling via phosphorelay pathway"/>
    <property type="evidence" value="ECO:0007669"/>
    <property type="project" value="TreeGrafter"/>
</dbReference>
<comment type="caution">
    <text evidence="10">The sequence shown here is derived from an EMBL/GenBank/DDBJ whole genome shotgun (WGS) entry which is preliminary data.</text>
</comment>